<keyword evidence="3" id="KW-1185">Reference proteome</keyword>
<proteinExistence type="predicted"/>
<dbReference type="Proteomes" id="UP001322138">
    <property type="component" value="Unassembled WGS sequence"/>
</dbReference>
<evidence type="ECO:0000256" key="1">
    <source>
        <dbReference type="SAM" id="SignalP"/>
    </source>
</evidence>
<evidence type="ECO:0000313" key="3">
    <source>
        <dbReference type="Proteomes" id="UP001322138"/>
    </source>
</evidence>
<accession>A0ABR0FJS5</accession>
<gene>
    <name evidence="2" type="ORF">QC761_302880</name>
</gene>
<protein>
    <submittedName>
        <fullName evidence="2">Uncharacterized protein</fullName>
    </submittedName>
</protein>
<sequence>MRSIFSLAAAAALVGLSNSTPVPDAPAAAHGPYHISGFFASKPHLSSGCRFEFNLTSPTLPSTPPVYCWASVELGFSGATWLGYVYQGLGHCDNERVDWTFNHPRGAETDRNDAVFNVTVDGVLGTYRVPKEDIYVNLNDEGNPFDNDVSYSGPREFEIVDFPGGN</sequence>
<organism evidence="2 3">
    <name type="scientific">Podospora bellae-mahoneyi</name>
    <dbReference type="NCBI Taxonomy" id="2093777"/>
    <lineage>
        <taxon>Eukaryota</taxon>
        <taxon>Fungi</taxon>
        <taxon>Dikarya</taxon>
        <taxon>Ascomycota</taxon>
        <taxon>Pezizomycotina</taxon>
        <taxon>Sordariomycetes</taxon>
        <taxon>Sordariomycetidae</taxon>
        <taxon>Sordariales</taxon>
        <taxon>Podosporaceae</taxon>
        <taxon>Podospora</taxon>
    </lineage>
</organism>
<keyword evidence="1" id="KW-0732">Signal</keyword>
<dbReference type="GeneID" id="87896911"/>
<feature type="signal peptide" evidence="1">
    <location>
        <begin position="1"/>
        <end position="19"/>
    </location>
</feature>
<reference evidence="2 3" key="1">
    <citation type="journal article" date="2023" name="bioRxiv">
        <title>High-quality genome assemblies of four members of thePodospora anserinaspecies complex.</title>
        <authorList>
            <person name="Ament-Velasquez S.L."/>
            <person name="Vogan A.A."/>
            <person name="Wallerman O."/>
            <person name="Hartmann F."/>
            <person name="Gautier V."/>
            <person name="Silar P."/>
            <person name="Giraud T."/>
            <person name="Johannesson H."/>
        </authorList>
    </citation>
    <scope>NUCLEOTIDE SEQUENCE [LARGE SCALE GENOMIC DNA]</scope>
    <source>
        <strain evidence="2 3">CBS 112042</strain>
    </source>
</reference>
<feature type="chain" id="PRO_5045082173" evidence="1">
    <location>
        <begin position="20"/>
        <end position="166"/>
    </location>
</feature>
<comment type="caution">
    <text evidence="2">The sequence shown here is derived from an EMBL/GenBank/DDBJ whole genome shotgun (WGS) entry which is preliminary data.</text>
</comment>
<dbReference type="EMBL" id="JAFFGZ010000005">
    <property type="protein sequence ID" value="KAK4644220.1"/>
    <property type="molecule type" value="Genomic_DNA"/>
</dbReference>
<name>A0ABR0FJS5_9PEZI</name>
<dbReference type="RefSeq" id="XP_062733196.1">
    <property type="nucleotide sequence ID" value="XM_062877429.1"/>
</dbReference>
<evidence type="ECO:0000313" key="2">
    <source>
        <dbReference type="EMBL" id="KAK4644220.1"/>
    </source>
</evidence>